<dbReference type="InterPro" id="IPR003591">
    <property type="entry name" value="Leu-rich_rpt_typical-subtyp"/>
</dbReference>
<evidence type="ECO:0000256" key="2">
    <source>
        <dbReference type="ARBA" id="ARBA00022737"/>
    </source>
</evidence>
<dbReference type="InterPro" id="IPR032675">
    <property type="entry name" value="LRR_dom_sf"/>
</dbReference>
<protein>
    <submittedName>
        <fullName evidence="3">Uncharacterized protein</fullName>
    </submittedName>
</protein>
<dbReference type="AlphaFoldDB" id="A0A8S3ZYA8"/>
<accession>A0A8S3ZYA8</accession>
<dbReference type="GO" id="GO:0005737">
    <property type="term" value="C:cytoplasm"/>
    <property type="evidence" value="ECO:0007669"/>
    <property type="project" value="TreeGrafter"/>
</dbReference>
<evidence type="ECO:0000313" key="4">
    <source>
        <dbReference type="Proteomes" id="UP000678393"/>
    </source>
</evidence>
<reference evidence="3" key="1">
    <citation type="submission" date="2021-04" db="EMBL/GenBank/DDBJ databases">
        <authorList>
            <consortium name="Molecular Ecology Group"/>
        </authorList>
    </citation>
    <scope>NUCLEOTIDE SEQUENCE</scope>
</reference>
<comment type="caution">
    <text evidence="3">The sequence shown here is derived from an EMBL/GenBank/DDBJ whole genome shotgun (WGS) entry which is preliminary data.</text>
</comment>
<dbReference type="InterPro" id="IPR050216">
    <property type="entry name" value="LRR_domain-containing"/>
</dbReference>
<evidence type="ECO:0000256" key="1">
    <source>
        <dbReference type="ARBA" id="ARBA00022614"/>
    </source>
</evidence>
<keyword evidence="2" id="KW-0677">Repeat</keyword>
<dbReference type="SUPFAM" id="SSF52047">
    <property type="entry name" value="RNI-like"/>
    <property type="match status" value="1"/>
</dbReference>
<organism evidence="3 4">
    <name type="scientific">Candidula unifasciata</name>
    <dbReference type="NCBI Taxonomy" id="100452"/>
    <lineage>
        <taxon>Eukaryota</taxon>
        <taxon>Metazoa</taxon>
        <taxon>Spiralia</taxon>
        <taxon>Lophotrochozoa</taxon>
        <taxon>Mollusca</taxon>
        <taxon>Gastropoda</taxon>
        <taxon>Heterobranchia</taxon>
        <taxon>Euthyneura</taxon>
        <taxon>Panpulmonata</taxon>
        <taxon>Eupulmonata</taxon>
        <taxon>Stylommatophora</taxon>
        <taxon>Helicina</taxon>
        <taxon>Helicoidea</taxon>
        <taxon>Geomitridae</taxon>
        <taxon>Candidula</taxon>
    </lineage>
</organism>
<sequence length="327" mass="36519">SSDTEASYSSRRSSLFSVMSAEDTDIDASVDEPRFARTQEHHICSLDISSNHISTLENLVTSRVEVLPNLCKLEHLHLSDNDLTQVPVEVFKALSSLKSLSLNNNRLNAFPVFTGSCPKLASLNLASNLIETLTFSCLESLLLVELNVSKNKLTQFPVGIEKAYPHLSKLNISSNLIQALPSEPCNLTDLRCLDISHNSFKVLPDDFLRNCPRLETLIAVNNGLEVLPNESIASCLPRLTTVKLSNNNITEREPFYIPKFILELPNVRTVDLSCNGLVGCPLPSMWKTQMLKELMLSKNNITKLNLEGARQWSKLEKLHLSYNKISE</sequence>
<dbReference type="PANTHER" id="PTHR48051:SF1">
    <property type="entry name" value="RAS SUPPRESSOR PROTEIN 1"/>
    <property type="match status" value="1"/>
</dbReference>
<gene>
    <name evidence="3" type="ORF">CUNI_LOCUS18686</name>
</gene>
<dbReference type="InterPro" id="IPR001611">
    <property type="entry name" value="Leu-rich_rpt"/>
</dbReference>
<proteinExistence type="predicted"/>
<dbReference type="SMART" id="SM00364">
    <property type="entry name" value="LRR_BAC"/>
    <property type="match status" value="4"/>
</dbReference>
<dbReference type="OrthoDB" id="1394818at2759"/>
<evidence type="ECO:0000313" key="3">
    <source>
        <dbReference type="EMBL" id="CAG5133128.1"/>
    </source>
</evidence>
<dbReference type="PANTHER" id="PTHR48051">
    <property type="match status" value="1"/>
</dbReference>
<keyword evidence="1" id="KW-0433">Leucine-rich repeat</keyword>
<dbReference type="EMBL" id="CAJHNH020005946">
    <property type="protein sequence ID" value="CAG5133128.1"/>
    <property type="molecule type" value="Genomic_DNA"/>
</dbReference>
<dbReference type="Pfam" id="PF13855">
    <property type="entry name" value="LRR_8"/>
    <property type="match status" value="3"/>
</dbReference>
<feature type="non-terminal residue" evidence="3">
    <location>
        <position position="327"/>
    </location>
</feature>
<name>A0A8S3ZYA8_9EUPU</name>
<feature type="non-terminal residue" evidence="3">
    <location>
        <position position="1"/>
    </location>
</feature>
<dbReference type="Proteomes" id="UP000678393">
    <property type="component" value="Unassembled WGS sequence"/>
</dbReference>
<dbReference type="SMART" id="SM00369">
    <property type="entry name" value="LRR_TYP"/>
    <property type="match status" value="6"/>
</dbReference>
<dbReference type="Gene3D" id="3.80.10.10">
    <property type="entry name" value="Ribonuclease Inhibitor"/>
    <property type="match status" value="3"/>
</dbReference>
<dbReference type="PROSITE" id="PS51450">
    <property type="entry name" value="LRR"/>
    <property type="match status" value="2"/>
</dbReference>
<keyword evidence="4" id="KW-1185">Reference proteome</keyword>